<feature type="non-terminal residue" evidence="1">
    <location>
        <position position="1"/>
    </location>
</feature>
<sequence length="54" mass="6368">KVETSAKKNLSQIETQEDNERLIEIETKDGSESFTEHGKWFIPNQRVNQYKELT</sequence>
<name>A0A381ZF29_9ZZZZ</name>
<dbReference type="AlphaFoldDB" id="A0A381ZF29"/>
<accession>A0A381ZF29</accession>
<evidence type="ECO:0000313" key="1">
    <source>
        <dbReference type="EMBL" id="SVA87915.1"/>
    </source>
</evidence>
<reference evidence="1" key="1">
    <citation type="submission" date="2018-05" db="EMBL/GenBank/DDBJ databases">
        <authorList>
            <person name="Lanie J.A."/>
            <person name="Ng W.-L."/>
            <person name="Kazmierczak K.M."/>
            <person name="Andrzejewski T.M."/>
            <person name="Davidsen T.M."/>
            <person name="Wayne K.J."/>
            <person name="Tettelin H."/>
            <person name="Glass J.I."/>
            <person name="Rusch D."/>
            <person name="Podicherti R."/>
            <person name="Tsui H.-C.T."/>
            <person name="Winkler M.E."/>
        </authorList>
    </citation>
    <scope>NUCLEOTIDE SEQUENCE</scope>
</reference>
<organism evidence="1">
    <name type="scientific">marine metagenome</name>
    <dbReference type="NCBI Taxonomy" id="408172"/>
    <lineage>
        <taxon>unclassified sequences</taxon>
        <taxon>metagenomes</taxon>
        <taxon>ecological metagenomes</taxon>
    </lineage>
</organism>
<proteinExistence type="predicted"/>
<protein>
    <submittedName>
        <fullName evidence="1">Uncharacterized protein</fullName>
    </submittedName>
</protein>
<gene>
    <name evidence="1" type="ORF">METZ01_LOCUS140769</name>
</gene>
<dbReference type="EMBL" id="UINC01021093">
    <property type="protein sequence ID" value="SVA87915.1"/>
    <property type="molecule type" value="Genomic_DNA"/>
</dbReference>